<dbReference type="InterPro" id="IPR008979">
    <property type="entry name" value="Galactose-bd-like_sf"/>
</dbReference>
<dbReference type="KEGG" id="bmor:101741798"/>
<dbReference type="InterPro" id="IPR036156">
    <property type="entry name" value="Beta-gal/glucu_dom_sf"/>
</dbReference>
<dbReference type="GeneID" id="101741798"/>
<evidence type="ECO:0000256" key="1">
    <source>
        <dbReference type="ARBA" id="ARBA00000829"/>
    </source>
</evidence>
<organism evidence="16 17">
    <name type="scientific">Bombyx mori</name>
    <name type="common">Silk moth</name>
    <dbReference type="NCBI Taxonomy" id="7091"/>
    <lineage>
        <taxon>Eukaryota</taxon>
        <taxon>Metazoa</taxon>
        <taxon>Ecdysozoa</taxon>
        <taxon>Arthropoda</taxon>
        <taxon>Hexapoda</taxon>
        <taxon>Insecta</taxon>
        <taxon>Pterygota</taxon>
        <taxon>Neoptera</taxon>
        <taxon>Endopterygota</taxon>
        <taxon>Lepidoptera</taxon>
        <taxon>Glossata</taxon>
        <taxon>Ditrysia</taxon>
        <taxon>Bombycoidea</taxon>
        <taxon>Bombycidae</taxon>
        <taxon>Bombycinae</taxon>
        <taxon>Bombyx</taxon>
    </lineage>
</organism>
<keyword evidence="8" id="KW-0325">Glycoprotein</keyword>
<dbReference type="OrthoDB" id="2866996at2759"/>
<protein>
    <recommendedName>
        <fullName evidence="5">beta-mannosidase</fullName>
        <ecNumber evidence="5">3.2.1.25</ecNumber>
    </recommendedName>
    <alternativeName>
        <fullName evidence="11">Mannanase</fullName>
    </alternativeName>
</protein>
<proteinExistence type="inferred from homology"/>
<dbReference type="Gene3D" id="2.60.40.10">
    <property type="entry name" value="Immunoglobulins"/>
    <property type="match status" value="3"/>
</dbReference>
<dbReference type="AlphaFoldDB" id="A0A8R1WI97"/>
<dbReference type="InterPro" id="IPR041447">
    <property type="entry name" value="Mannosidase_ig"/>
</dbReference>
<keyword evidence="9" id="KW-0458">Lysosome</keyword>
<comment type="catalytic activity">
    <reaction evidence="1">
        <text>Hydrolysis of terminal, non-reducing beta-D-mannose residues in beta-D-mannosides.</text>
        <dbReference type="EC" id="3.2.1.25"/>
    </reaction>
</comment>
<feature type="domain" description="Beta-mannosidase Ig-fold" evidence="13">
    <location>
        <begin position="819"/>
        <end position="883"/>
    </location>
</feature>
<dbReference type="Gene3D" id="2.60.120.260">
    <property type="entry name" value="Galactose-binding domain-like"/>
    <property type="match status" value="1"/>
</dbReference>
<evidence type="ECO:0000259" key="15">
    <source>
        <dbReference type="Pfam" id="PF22666"/>
    </source>
</evidence>
<dbReference type="InterPro" id="IPR054593">
    <property type="entry name" value="Beta-mannosidase-like_N2"/>
</dbReference>
<sequence length="888" mass="101810">MKMNTCVLLQAFVFLFYVNNVTSVRLDLSAAHWKLTNKNGSIAVRGSVPGGVYTDLNKAGIIGDVLYGFNDVLSRWVAYDTWTYTGKFNVSAADLSTEAVNLVFDGIDTVAFVEINNTPVGSTSSMFVRYVFNVKEQMQIGENVLKITFVSPIEAANIRSQKHFAAPACVPDVYNGECHVNQLRKMQASFSWDWGPALPSVGIWKPAYIEFYNSLILRTVTTHIKKVDSHWQLRLLAYLESTKSNEILQAYFSASLQVEGGQTLVFGGDVDINTKEDKTAEVELNITISENVVRMWWPNGYGDQPLYELNVYLSNSHDVEISHKKLLIGFRTIELIEEDASIKLGNSTSAKGLTFYFKVNGYPLFMKGSNWIPANILPELGSDERIIDSLLTSARDIHTAMLRVWGGGIYESDYFYTRCDQLGILVWQDFMFACAMYPVDAEFLSNVKTEIEQTVTNLQHHPSIALWSGNNENEAALRGNWYSKPSEFNKYKQDYIKLYVDTIKPIVEALDPNRRYLISSPTNGLESEKEGYIATNPYDPHYGDTHYYNYIIDNWDYNVYPATRFASEYGFQSMPSLAVLKTATKDHKDLSLDSEFLKHRQHHPNGYVYIEQQMDKRLMLEKNDTKYFEKFLFYSQISQAMSLKVQTEYYRQSQADWYTMGALYWQLNDVWQAPSWSGIEHGGRWKMLHYFANTFFAPVLVSPRLLLSGDVDVYLLNDRFVPIFDSKITVEFFNWSSLVPIKTESYDAAAEALSSKKQNIEIDLWDEPNLDEIFLRFSLKSDGVASSPYNYIFPKPLKSVKGLNVPRIQIHVTKVKQRRVDNLTEYNVDIRVDTVVLFLWLEAASVDGHFEDNGFILAQPYIRVKYTSKSNMKPQKLEKSITFQYYVN</sequence>
<dbReference type="EC" id="3.2.1.25" evidence="5"/>
<reference evidence="16" key="2">
    <citation type="submission" date="2022-06" db="UniProtKB">
        <authorList>
            <consortium name="EnsemblMetazoa"/>
        </authorList>
    </citation>
    <scope>IDENTIFICATION</scope>
    <source>
        <strain evidence="16">p50T (Dazao)</strain>
    </source>
</reference>
<feature type="signal peptide" evidence="12">
    <location>
        <begin position="1"/>
        <end position="23"/>
    </location>
</feature>
<dbReference type="GO" id="GO:0004567">
    <property type="term" value="F:beta-mannosidase activity"/>
    <property type="evidence" value="ECO:0007669"/>
    <property type="project" value="UniProtKB-EC"/>
</dbReference>
<dbReference type="PANTHER" id="PTHR43730:SF1">
    <property type="entry name" value="BETA-MANNOSIDASE"/>
    <property type="match status" value="1"/>
</dbReference>
<evidence type="ECO:0000256" key="6">
    <source>
        <dbReference type="ARBA" id="ARBA00022729"/>
    </source>
</evidence>
<reference evidence="17" key="1">
    <citation type="journal article" date="2008" name="Insect Biochem. Mol. Biol.">
        <title>The genome of a lepidopteran model insect, the silkworm Bombyx mori.</title>
        <authorList>
            <consortium name="International Silkworm Genome Consortium"/>
        </authorList>
    </citation>
    <scope>NUCLEOTIDE SEQUENCE [LARGE SCALE GENOMIC DNA]</scope>
    <source>
        <strain evidence="17">p50T</strain>
    </source>
</reference>
<dbReference type="InterPro" id="IPR013783">
    <property type="entry name" value="Ig-like_fold"/>
</dbReference>
<dbReference type="SUPFAM" id="SSF51445">
    <property type="entry name" value="(Trans)glycosidases"/>
    <property type="match status" value="1"/>
</dbReference>
<dbReference type="FunFam" id="2.60.120.260:FF:000060">
    <property type="entry name" value="Probable beta-mannosidase"/>
    <property type="match status" value="1"/>
</dbReference>
<dbReference type="InterPro" id="IPR017853">
    <property type="entry name" value="GH"/>
</dbReference>
<dbReference type="InterPro" id="IPR041625">
    <property type="entry name" value="Beta-mannosidase_Ig"/>
</dbReference>
<evidence type="ECO:0000256" key="5">
    <source>
        <dbReference type="ARBA" id="ARBA00012754"/>
    </source>
</evidence>
<evidence type="ECO:0000256" key="11">
    <source>
        <dbReference type="ARBA" id="ARBA00033445"/>
    </source>
</evidence>
<evidence type="ECO:0000256" key="8">
    <source>
        <dbReference type="ARBA" id="ARBA00023180"/>
    </source>
</evidence>
<keyword evidence="10" id="KW-0326">Glycosidase</keyword>
<dbReference type="PANTHER" id="PTHR43730">
    <property type="entry name" value="BETA-MANNOSIDASE"/>
    <property type="match status" value="1"/>
</dbReference>
<dbReference type="SUPFAM" id="SSF49303">
    <property type="entry name" value="beta-Galactosidase/glucuronidase domain"/>
    <property type="match status" value="1"/>
</dbReference>
<dbReference type="InterPro" id="IPR050887">
    <property type="entry name" value="Beta-mannosidase_GH2"/>
</dbReference>
<keyword evidence="6 12" id="KW-0732">Signal</keyword>
<dbReference type="FunFam" id="3.20.20.80:FF:000050">
    <property type="entry name" value="Beta-mannosidase B"/>
    <property type="match status" value="1"/>
</dbReference>
<dbReference type="SUPFAM" id="SSF49785">
    <property type="entry name" value="Galactose-binding domain-like"/>
    <property type="match status" value="1"/>
</dbReference>
<dbReference type="EnsemblMetazoa" id="XM_004924512.4">
    <property type="protein sequence ID" value="XP_004924569.1"/>
    <property type="gene ID" value="LOC101741798"/>
</dbReference>
<dbReference type="Pfam" id="PF17753">
    <property type="entry name" value="Ig_mannosidase"/>
    <property type="match status" value="1"/>
</dbReference>
<dbReference type="GO" id="GO:0006516">
    <property type="term" value="P:glycoprotein catabolic process"/>
    <property type="evidence" value="ECO:0007669"/>
    <property type="project" value="TreeGrafter"/>
</dbReference>
<dbReference type="GO" id="GO:0005764">
    <property type="term" value="C:lysosome"/>
    <property type="evidence" value="ECO:0007669"/>
    <property type="project" value="UniProtKB-SubCell"/>
</dbReference>
<accession>A0A8R1WI97</accession>
<evidence type="ECO:0000256" key="9">
    <source>
        <dbReference type="ARBA" id="ARBA00023228"/>
    </source>
</evidence>
<feature type="domain" description="Mannosidase Ig/CBM-like" evidence="14">
    <location>
        <begin position="710"/>
        <end position="798"/>
    </location>
</feature>
<evidence type="ECO:0000259" key="14">
    <source>
        <dbReference type="Pfam" id="PF17786"/>
    </source>
</evidence>
<comment type="subcellular location">
    <subcellularLocation>
        <location evidence="2">Lysosome</location>
    </subcellularLocation>
</comment>
<evidence type="ECO:0000256" key="4">
    <source>
        <dbReference type="ARBA" id="ARBA00007401"/>
    </source>
</evidence>
<dbReference type="RefSeq" id="XP_004924569.1">
    <property type="nucleotide sequence ID" value="XM_004924512.5"/>
</dbReference>
<evidence type="ECO:0000259" key="13">
    <source>
        <dbReference type="Pfam" id="PF17753"/>
    </source>
</evidence>
<dbReference type="Pfam" id="PF22666">
    <property type="entry name" value="Glyco_hydro_2_N2"/>
    <property type="match status" value="1"/>
</dbReference>
<evidence type="ECO:0000256" key="12">
    <source>
        <dbReference type="SAM" id="SignalP"/>
    </source>
</evidence>
<evidence type="ECO:0000256" key="3">
    <source>
        <dbReference type="ARBA" id="ARBA00004740"/>
    </source>
</evidence>
<name>A0A8R1WI97_BOMMO</name>
<keyword evidence="17" id="KW-1185">Reference proteome</keyword>
<comment type="pathway">
    <text evidence="3">Glycan metabolism; N-glycan degradation.</text>
</comment>
<evidence type="ECO:0000256" key="7">
    <source>
        <dbReference type="ARBA" id="ARBA00022801"/>
    </source>
</evidence>
<keyword evidence="7" id="KW-0378">Hydrolase</keyword>
<evidence type="ECO:0000313" key="17">
    <source>
        <dbReference type="Proteomes" id="UP000005204"/>
    </source>
</evidence>
<evidence type="ECO:0000313" key="16">
    <source>
        <dbReference type="EnsemblMetazoa" id="XP_004924569.1"/>
    </source>
</evidence>
<feature type="domain" description="Beta-mannosidase-like galactose-binding" evidence="15">
    <location>
        <begin position="33"/>
        <end position="205"/>
    </location>
</feature>
<comment type="similarity">
    <text evidence="4">Belongs to the glycosyl hydrolase 2 family.</text>
</comment>
<evidence type="ECO:0000256" key="2">
    <source>
        <dbReference type="ARBA" id="ARBA00004371"/>
    </source>
</evidence>
<feature type="chain" id="PRO_5035932948" description="beta-mannosidase" evidence="12">
    <location>
        <begin position="24"/>
        <end position="888"/>
    </location>
</feature>
<dbReference type="Proteomes" id="UP000005204">
    <property type="component" value="Unassembled WGS sequence"/>
</dbReference>
<dbReference type="Pfam" id="PF17786">
    <property type="entry name" value="Mannosidase_ig"/>
    <property type="match status" value="1"/>
</dbReference>
<dbReference type="Gene3D" id="3.20.20.80">
    <property type="entry name" value="Glycosidases"/>
    <property type="match status" value="1"/>
</dbReference>
<evidence type="ECO:0000256" key="10">
    <source>
        <dbReference type="ARBA" id="ARBA00023295"/>
    </source>
</evidence>
<dbReference type="CTD" id="40524"/>